<gene>
    <name evidence="4" type="ORF">BEMITA_LOCUS13750</name>
</gene>
<dbReference type="InterPro" id="IPR002347">
    <property type="entry name" value="SDR_fam"/>
</dbReference>
<organism evidence="4 5">
    <name type="scientific">Bemisia tabaci</name>
    <name type="common">Sweetpotato whitefly</name>
    <name type="synonym">Aleurodes tabaci</name>
    <dbReference type="NCBI Taxonomy" id="7038"/>
    <lineage>
        <taxon>Eukaryota</taxon>
        <taxon>Metazoa</taxon>
        <taxon>Ecdysozoa</taxon>
        <taxon>Arthropoda</taxon>
        <taxon>Hexapoda</taxon>
        <taxon>Insecta</taxon>
        <taxon>Pterygota</taxon>
        <taxon>Neoptera</taxon>
        <taxon>Paraneoptera</taxon>
        <taxon>Hemiptera</taxon>
        <taxon>Sternorrhyncha</taxon>
        <taxon>Aleyrodoidea</taxon>
        <taxon>Aleyrodidae</taxon>
        <taxon>Aleyrodinae</taxon>
        <taxon>Bemisia</taxon>
    </lineage>
</organism>
<protein>
    <recommendedName>
        <fullName evidence="6">Retinol dehydrogenase 13</fullName>
    </recommendedName>
</protein>
<reference evidence="4" key="1">
    <citation type="submission" date="2021-12" db="EMBL/GenBank/DDBJ databases">
        <authorList>
            <person name="King R."/>
        </authorList>
    </citation>
    <scope>NUCLEOTIDE SEQUENCE</scope>
</reference>
<name>A0A9P0ANC3_BEMTA</name>
<dbReference type="SUPFAM" id="SSF51735">
    <property type="entry name" value="NAD(P)-binding Rossmann-fold domains"/>
    <property type="match status" value="1"/>
</dbReference>
<evidence type="ECO:0000256" key="1">
    <source>
        <dbReference type="ARBA" id="ARBA00023002"/>
    </source>
</evidence>
<dbReference type="EMBL" id="OU963870">
    <property type="protein sequence ID" value="CAH0395581.1"/>
    <property type="molecule type" value="Genomic_DNA"/>
</dbReference>
<dbReference type="PRINTS" id="PR00080">
    <property type="entry name" value="SDRFAMILY"/>
</dbReference>
<dbReference type="GO" id="GO:0016491">
    <property type="term" value="F:oxidoreductase activity"/>
    <property type="evidence" value="ECO:0007669"/>
    <property type="project" value="UniProtKB-KW"/>
</dbReference>
<dbReference type="InterPro" id="IPR036291">
    <property type="entry name" value="NAD(P)-bd_dom_sf"/>
</dbReference>
<accession>A0A9P0ANC3</accession>
<sequence>MARPWVVTGSSSGIGRVTAKELYKAGARVIMACIEESSAAERVAEGIRKEVEASHPELKVGALVVKKLDLSSLESIRKFADDLNESEEKINILINNAGILTRERRVTKDGFELTYVTNYLGHFYLTCLLLPKMLGSTPARIVNVASIAHTSGRMHWDDLTLEKNFSMFGAYAQSKLAVVLITRELASRLEGTGVKTYSLHPGILPTTNISNQIKESSRSWRYVLNFLSIFMIPLSKTQEQGAATTLFCALDASVAEESGFYYKDCAREEVALQARSERDAKKLWDESLKMVGLHDFHIKKDHKING</sequence>
<dbReference type="InterPro" id="IPR020904">
    <property type="entry name" value="Sc_DH/Rdtase_CS"/>
</dbReference>
<dbReference type="PROSITE" id="PS00061">
    <property type="entry name" value="ADH_SHORT"/>
    <property type="match status" value="1"/>
</dbReference>
<dbReference type="AlphaFoldDB" id="A0A9P0ANC3"/>
<proteinExistence type="inferred from homology"/>
<dbReference type="PRINTS" id="PR00081">
    <property type="entry name" value="GDHRDH"/>
</dbReference>
<keyword evidence="5" id="KW-1185">Reference proteome</keyword>
<dbReference type="PANTHER" id="PTHR43157">
    <property type="entry name" value="PHOSPHATIDYLINOSITOL-GLYCAN BIOSYNTHESIS CLASS F PROTEIN-RELATED"/>
    <property type="match status" value="1"/>
</dbReference>
<evidence type="ECO:0008006" key="6">
    <source>
        <dbReference type="Google" id="ProtNLM"/>
    </source>
</evidence>
<keyword evidence="3" id="KW-0175">Coiled coil</keyword>
<evidence type="ECO:0000313" key="5">
    <source>
        <dbReference type="Proteomes" id="UP001152759"/>
    </source>
</evidence>
<dbReference type="Gene3D" id="3.40.50.720">
    <property type="entry name" value="NAD(P)-binding Rossmann-like Domain"/>
    <property type="match status" value="1"/>
</dbReference>
<keyword evidence="1" id="KW-0560">Oxidoreductase</keyword>
<evidence type="ECO:0000256" key="3">
    <source>
        <dbReference type="SAM" id="Coils"/>
    </source>
</evidence>
<dbReference type="CDD" id="cd05327">
    <property type="entry name" value="retinol-DH_like_SDR_c_like"/>
    <property type="match status" value="1"/>
</dbReference>
<evidence type="ECO:0000256" key="2">
    <source>
        <dbReference type="RuleBase" id="RU000363"/>
    </source>
</evidence>
<comment type="similarity">
    <text evidence="2">Belongs to the short-chain dehydrogenases/reductases (SDR) family.</text>
</comment>
<dbReference type="PANTHER" id="PTHR43157:SF73">
    <property type="entry name" value="WW DOMAIN-CONTAINING OXIDOREDUCTASE-LIKE PROTEIN"/>
    <property type="match status" value="1"/>
</dbReference>
<evidence type="ECO:0000313" key="4">
    <source>
        <dbReference type="EMBL" id="CAH0395581.1"/>
    </source>
</evidence>
<dbReference type="Proteomes" id="UP001152759">
    <property type="component" value="Chromosome 9"/>
</dbReference>
<feature type="coiled-coil region" evidence="3">
    <location>
        <begin position="76"/>
        <end position="103"/>
    </location>
</feature>
<dbReference type="Pfam" id="PF00106">
    <property type="entry name" value="adh_short"/>
    <property type="match status" value="1"/>
</dbReference>